<dbReference type="EMBL" id="LDOT01000014">
    <property type="protein sequence ID" value="KLV05474.1"/>
    <property type="molecule type" value="Genomic_DNA"/>
</dbReference>
<comment type="caution">
    <text evidence="2">The sequence shown here is derived from an EMBL/GenBank/DDBJ whole genome shotgun (WGS) entry which is preliminary data.</text>
</comment>
<feature type="chain" id="PRO_5005252102" description="Metallopeptidase DUF4344" evidence="1">
    <location>
        <begin position="29"/>
        <end position="286"/>
    </location>
</feature>
<dbReference type="Proteomes" id="UP000036097">
    <property type="component" value="Unassembled WGS sequence"/>
</dbReference>
<proteinExistence type="predicted"/>
<keyword evidence="3" id="KW-1185">Reference proteome</keyword>
<gene>
    <name evidence="2" type="ORF">ABT56_11635</name>
</gene>
<accession>A0A0J1H0Z6</accession>
<evidence type="ECO:0000313" key="2">
    <source>
        <dbReference type="EMBL" id="KLV05474.1"/>
    </source>
</evidence>
<evidence type="ECO:0008006" key="4">
    <source>
        <dbReference type="Google" id="ProtNLM"/>
    </source>
</evidence>
<dbReference type="STRING" id="1195763.ABT56_11635"/>
<name>A0A0J1H0Z6_9GAMM</name>
<sequence>MSASSRCNTKYTAGLLLCAAISSSSAFASNYIADTTSDDASETMIIPIEREFLPAENESDKQIRKLLQHAPELEIIAQLNNDVIHFDQAVTIQFGSQDGPLYDPQLREIQVPYQFWSDAVKLFSTQYEKNEKQAIYKASMDSLLHTLLHEIGHAYIDIYNIPVLGREEDAADNFASVILLHHVENGDDIALHAAQLFALEDAQIEQFDNLDFIDEHSLDIQRYFYTLCLIYGSNPDKHKMLFKEIDQQYKVEKEDICQDEFERIHENWSLYLEQNQIDDEADSAKP</sequence>
<reference evidence="2 3" key="1">
    <citation type="submission" date="2015-05" db="EMBL/GenBank/DDBJ databases">
        <title>Photobacterium galathea sp. nov.</title>
        <authorList>
            <person name="Machado H."/>
            <person name="Gram L."/>
        </authorList>
    </citation>
    <scope>NUCLEOTIDE SEQUENCE [LARGE SCALE GENOMIC DNA]</scope>
    <source>
        <strain evidence="2 3">CGMCC 1.12159</strain>
    </source>
</reference>
<protein>
    <recommendedName>
        <fullName evidence="4">Metallopeptidase DUF4344</fullName>
    </recommendedName>
</protein>
<keyword evidence="1" id="KW-0732">Signal</keyword>
<dbReference type="PATRIC" id="fig|1195763.3.peg.2448"/>
<organism evidence="2 3">
    <name type="scientific">Photobacterium aquae</name>
    <dbReference type="NCBI Taxonomy" id="1195763"/>
    <lineage>
        <taxon>Bacteria</taxon>
        <taxon>Pseudomonadati</taxon>
        <taxon>Pseudomonadota</taxon>
        <taxon>Gammaproteobacteria</taxon>
        <taxon>Vibrionales</taxon>
        <taxon>Vibrionaceae</taxon>
        <taxon>Photobacterium</taxon>
    </lineage>
</organism>
<evidence type="ECO:0000256" key="1">
    <source>
        <dbReference type="SAM" id="SignalP"/>
    </source>
</evidence>
<dbReference type="AlphaFoldDB" id="A0A0J1H0Z6"/>
<dbReference type="Pfam" id="PF14247">
    <property type="entry name" value="DUF4344"/>
    <property type="match status" value="1"/>
</dbReference>
<feature type="signal peptide" evidence="1">
    <location>
        <begin position="1"/>
        <end position="28"/>
    </location>
</feature>
<evidence type="ECO:0000313" key="3">
    <source>
        <dbReference type="Proteomes" id="UP000036097"/>
    </source>
</evidence>
<dbReference type="InterPro" id="IPR025644">
    <property type="entry name" value="DUF4344"/>
</dbReference>